<accession>A0ABQ4ZYC4</accession>
<reference evidence="1" key="1">
    <citation type="journal article" date="2022" name="Int. J. Mol. Sci.">
        <title>Draft Genome of Tanacetum Coccineum: Genomic Comparison of Closely Related Tanacetum-Family Plants.</title>
        <authorList>
            <person name="Yamashiro T."/>
            <person name="Shiraishi A."/>
            <person name="Nakayama K."/>
            <person name="Satake H."/>
        </authorList>
    </citation>
    <scope>NUCLEOTIDE SEQUENCE</scope>
</reference>
<dbReference type="PANTHER" id="PTHR31170:SF25">
    <property type="entry name" value="BNAA09G04570D PROTEIN"/>
    <property type="match status" value="1"/>
</dbReference>
<evidence type="ECO:0000313" key="1">
    <source>
        <dbReference type="EMBL" id="GJS93867.1"/>
    </source>
</evidence>
<dbReference type="InterPro" id="IPR004158">
    <property type="entry name" value="DUF247_pln"/>
</dbReference>
<protein>
    <submittedName>
        <fullName evidence="1">UPF0481 protein</fullName>
    </submittedName>
</protein>
<proteinExistence type="predicted"/>
<reference evidence="1" key="2">
    <citation type="submission" date="2022-01" db="EMBL/GenBank/DDBJ databases">
        <authorList>
            <person name="Yamashiro T."/>
            <person name="Shiraishi A."/>
            <person name="Satake H."/>
            <person name="Nakayama K."/>
        </authorList>
    </citation>
    <scope>NUCLEOTIDE SEQUENCE</scope>
</reference>
<dbReference type="Proteomes" id="UP001151760">
    <property type="component" value="Unassembled WGS sequence"/>
</dbReference>
<dbReference type="PANTHER" id="PTHR31170">
    <property type="entry name" value="BNAC04G53230D PROTEIN"/>
    <property type="match status" value="1"/>
</dbReference>
<keyword evidence="2" id="KW-1185">Reference proteome</keyword>
<evidence type="ECO:0000313" key="2">
    <source>
        <dbReference type="Proteomes" id="UP001151760"/>
    </source>
</evidence>
<name>A0ABQ4ZYC4_9ASTR</name>
<comment type="caution">
    <text evidence="1">The sequence shown here is derived from an EMBL/GenBank/DDBJ whole genome shotgun (WGS) entry which is preliminary data.</text>
</comment>
<organism evidence="1 2">
    <name type="scientific">Tanacetum coccineum</name>
    <dbReference type="NCBI Taxonomy" id="301880"/>
    <lineage>
        <taxon>Eukaryota</taxon>
        <taxon>Viridiplantae</taxon>
        <taxon>Streptophyta</taxon>
        <taxon>Embryophyta</taxon>
        <taxon>Tracheophyta</taxon>
        <taxon>Spermatophyta</taxon>
        <taxon>Magnoliopsida</taxon>
        <taxon>eudicotyledons</taxon>
        <taxon>Gunneridae</taxon>
        <taxon>Pentapetalae</taxon>
        <taxon>asterids</taxon>
        <taxon>campanulids</taxon>
        <taxon>Asterales</taxon>
        <taxon>Asteraceae</taxon>
        <taxon>Asteroideae</taxon>
        <taxon>Anthemideae</taxon>
        <taxon>Anthemidinae</taxon>
        <taxon>Tanacetum</taxon>
    </lineage>
</organism>
<dbReference type="EMBL" id="BQNB010011689">
    <property type="protein sequence ID" value="GJS93867.1"/>
    <property type="molecule type" value="Genomic_DNA"/>
</dbReference>
<sequence length="429" mass="47870">MFPILIGTPLGDVGGGDVGCGDVGCGDVGCGDVGCGFPVGGDVGCGDVGLSPYKYSTNNYGLTIMAREKIKDQSNPRPFTKTMSLHELAPMQTNRKRTLGLENDVNSIYEKTSIHIHNKTISTAPSIYRVPNLLRKVNRSSYRPRLLSIGPFHKQSENLKRLEAHKVSYMHNLFERLESSPKEKTMKACIRKMLDKIEKIKSCYEGEMKVSDDNEFAKMMVLDGCFILELIYASHKDHGGHSVFDIDLVNLNVKHDLVLLENQIPFFVLRDIFKSTIHKFDPQARLTRLVLSFLQEINPFEKESLVKIQMPDSPYKDYDHILGLLHDCYHPAVLETDHGPKEHTKRASKRTTCSIPSLCSYRHSDILHYLPLSIKSRVGLVGKPTLLEVKGLIITPCKAGGPIEAASLPSSRGKAVYISPPPLPCGRWD</sequence>
<gene>
    <name evidence="1" type="ORF">Tco_0800835</name>
</gene>
<dbReference type="Pfam" id="PF03140">
    <property type="entry name" value="DUF247"/>
    <property type="match status" value="1"/>
</dbReference>